<dbReference type="GO" id="GO:0051999">
    <property type="term" value="P:mannosyl-inositol phosphorylceramide biosynthetic process"/>
    <property type="evidence" value="ECO:0007669"/>
    <property type="project" value="TreeGrafter"/>
</dbReference>
<keyword evidence="1" id="KW-0808">Transferase</keyword>
<gene>
    <name evidence="2" type="ORF">BHL83_09540</name>
</gene>
<comment type="caution">
    <text evidence="2">The sequence shown here is derived from an EMBL/GenBank/DDBJ whole genome shotgun (WGS) entry which is preliminary data.</text>
</comment>
<dbReference type="InterPro" id="IPR029044">
    <property type="entry name" value="Nucleotide-diphossugar_trans"/>
</dbReference>
<name>A0AAE5J6P0_LIMRT</name>
<dbReference type="GO" id="GO:0016020">
    <property type="term" value="C:membrane"/>
    <property type="evidence" value="ECO:0007669"/>
    <property type="project" value="GOC"/>
</dbReference>
<evidence type="ECO:0000313" key="2">
    <source>
        <dbReference type="EMBL" id="OTA81631.1"/>
    </source>
</evidence>
<dbReference type="GO" id="GO:0000030">
    <property type="term" value="F:mannosyltransferase activity"/>
    <property type="evidence" value="ECO:0007669"/>
    <property type="project" value="TreeGrafter"/>
</dbReference>
<accession>A0AAE5J6P0</accession>
<dbReference type="EMBL" id="MIMV01000244">
    <property type="protein sequence ID" value="OTA81631.1"/>
    <property type="molecule type" value="Genomic_DNA"/>
</dbReference>
<evidence type="ECO:0008006" key="4">
    <source>
        <dbReference type="Google" id="ProtNLM"/>
    </source>
</evidence>
<dbReference type="PANTHER" id="PTHR32385:SF15">
    <property type="entry name" value="INOSITOL PHOSPHOCERAMIDE MANNOSYLTRANSFERASE 1"/>
    <property type="match status" value="1"/>
</dbReference>
<dbReference type="InterPro" id="IPR007577">
    <property type="entry name" value="GlycoTrfase_DXD_sugar-bd_CS"/>
</dbReference>
<dbReference type="Proteomes" id="UP000194219">
    <property type="component" value="Unassembled WGS sequence"/>
</dbReference>
<dbReference type="Pfam" id="PF04488">
    <property type="entry name" value="Gly_transf_sug"/>
    <property type="match status" value="1"/>
</dbReference>
<dbReference type="AlphaFoldDB" id="A0AAE5J6P0"/>
<dbReference type="InterPro" id="IPR051706">
    <property type="entry name" value="Glycosyltransferase_domain"/>
</dbReference>
<reference evidence="2 3" key="1">
    <citation type="submission" date="2016-09" db="EMBL/GenBank/DDBJ databases">
        <title>Lactobacillus reuteri KLR3006, genome sequencing and assembly.</title>
        <authorList>
            <person name="Lee J.-Y."/>
            <person name="Kim E.B."/>
            <person name="Choi Y.-J."/>
        </authorList>
    </citation>
    <scope>NUCLEOTIDE SEQUENCE [LARGE SCALE GENOMIC DNA]</scope>
    <source>
        <strain evidence="2 3">KLR3006</strain>
    </source>
</reference>
<evidence type="ECO:0000256" key="1">
    <source>
        <dbReference type="ARBA" id="ARBA00022679"/>
    </source>
</evidence>
<organism evidence="2 3">
    <name type="scientific">Limosilactobacillus reuteri</name>
    <name type="common">Lactobacillus reuteri</name>
    <dbReference type="NCBI Taxonomy" id="1598"/>
    <lineage>
        <taxon>Bacteria</taxon>
        <taxon>Bacillati</taxon>
        <taxon>Bacillota</taxon>
        <taxon>Bacilli</taxon>
        <taxon>Lactobacillales</taxon>
        <taxon>Lactobacillaceae</taxon>
        <taxon>Limosilactobacillus</taxon>
    </lineage>
</organism>
<dbReference type="SUPFAM" id="SSF53448">
    <property type="entry name" value="Nucleotide-diphospho-sugar transferases"/>
    <property type="match status" value="1"/>
</dbReference>
<dbReference type="RefSeq" id="WP_086142808.1">
    <property type="nucleotide sequence ID" value="NZ_MIMF01000341.1"/>
</dbReference>
<evidence type="ECO:0000313" key="3">
    <source>
        <dbReference type="Proteomes" id="UP000194219"/>
    </source>
</evidence>
<protein>
    <recommendedName>
        <fullName evidence="4">Glycosyl transferase</fullName>
    </recommendedName>
</protein>
<proteinExistence type="predicted"/>
<dbReference type="Gene3D" id="3.90.550.20">
    <property type="match status" value="1"/>
</dbReference>
<dbReference type="PANTHER" id="PTHR32385">
    <property type="entry name" value="MANNOSYL PHOSPHORYLINOSITOL CERAMIDE SYNTHASE"/>
    <property type="match status" value="1"/>
</dbReference>
<sequence length="238" mass="28039">MIPKRIYYIWLGKKPISKKIQENINSWKNLNPDFEICRIDESNFDINEYRYIKEAYEAGYWAYASDLVRLVVIYRNGGFYFDTDTKMIRSLNSLLKYKSVWALETPGIVASGLIIGANKGDRNLKNLIQIYKNKKFDSNDLYNVLTTKIISEYFQSKGLKLINKQQVLEDCTIILPSDYFAPYHWWGGGHLTKRTIAIQQYDKSWDNNNSISLLNKVKLNFKHNFPSLFFLMRRIKKS</sequence>